<protein>
    <submittedName>
        <fullName evidence="3">CotH protein</fullName>
    </submittedName>
</protein>
<feature type="compositionally biased region" description="Polar residues" evidence="1">
    <location>
        <begin position="28"/>
        <end position="41"/>
    </location>
</feature>
<dbReference type="PROSITE" id="PS51257">
    <property type="entry name" value="PROKAR_LIPOPROTEIN"/>
    <property type="match status" value="1"/>
</dbReference>
<proteinExistence type="predicted"/>
<accession>D4S1H5</accession>
<evidence type="ECO:0000256" key="1">
    <source>
        <dbReference type="SAM" id="MobiDB-lite"/>
    </source>
</evidence>
<sequence>MAGRTRKIISAVMAALMIMAAGGCGSSNKEIPSSADNSRYISETKDNGNVTDGKEYDIDNGDLPYDEETVYNQLFDINNKVEIDVDISDDELAKMQSDYNRYDNMGSKSPIYRKCDLKISITSDGVKNTYIIRNTGIRMKGNTSRTAFYDSNSGVYSLIHFKVDFTETFDDEQYYGGDSDYDLDIDKEKQQNRTFATLDSMEIKWNQTSDSTYVREYYACEMYRDFGILAQRTNLASINLGDVHEGIFKIYEPVDKKFIKRYVAEEDRGGDLYKCGWTRNGATFLTNVSYGIEDKENRKFYNYDLKTNKKTSTHESFLKLIRYLNGSNVDKEGLSEYIDMDYFLRFSAVSYFVGNPDDMRNDYNNYYIYFLKSSNKMIIIPYDNDRCFGITAQYNPSGDAMTGVNWESERAVGNGGLPQENPLVRYTITRIGFFTEEFKAELDKVADSEWLTYDKFSKIYEIAFNNYKDDTMPGKTMYNVYNFDYKFNIDKSSGLGSSNGNASFKDYIDAKLKFYNNNR</sequence>
<name>D4S1H5_9FIRM</name>
<keyword evidence="4" id="KW-1185">Reference proteome</keyword>
<reference evidence="3 4" key="1">
    <citation type="submission" date="2010-02" db="EMBL/GenBank/DDBJ databases">
        <authorList>
            <person name="Weinstock G."/>
            <person name="Sodergren E."/>
            <person name="Clifton S."/>
            <person name="Fulton L."/>
            <person name="Fulton B."/>
            <person name="Courtney L."/>
            <person name="Fronick C."/>
            <person name="Harrison M."/>
            <person name="Strong C."/>
            <person name="Farmer C."/>
            <person name="Delahaunty K."/>
            <person name="Markovic C."/>
            <person name="Hall O."/>
            <person name="Minx P."/>
            <person name="Tomlinson C."/>
            <person name="Mitreva M."/>
            <person name="Nelson J."/>
            <person name="Hou S."/>
            <person name="Wollam A."/>
            <person name="Pepin K.H."/>
            <person name="Johnson M."/>
            <person name="Bhonagiri V."/>
            <person name="Zhang X."/>
            <person name="Suruliraj S."/>
            <person name="Warren W."/>
            <person name="Chinwalla A."/>
            <person name="Mardis E.R."/>
            <person name="Wilson R.K."/>
        </authorList>
    </citation>
    <scope>NUCLEOTIDE SEQUENCE [LARGE SCALE GENOMIC DNA]</scope>
    <source>
        <strain evidence="3 4">DSM 2876</strain>
    </source>
</reference>
<dbReference type="PANTHER" id="PTHR40050:SF1">
    <property type="entry name" value="INNER SPORE COAT PROTEIN H"/>
    <property type="match status" value="1"/>
</dbReference>
<feature type="region of interest" description="Disordered" evidence="1">
    <location>
        <begin position="28"/>
        <end position="59"/>
    </location>
</feature>
<feature type="compositionally biased region" description="Basic and acidic residues" evidence="1">
    <location>
        <begin position="42"/>
        <end position="57"/>
    </location>
</feature>
<dbReference type="EMBL" id="ABWN01000034">
    <property type="protein sequence ID" value="EFF67914.1"/>
    <property type="molecule type" value="Genomic_DNA"/>
</dbReference>
<dbReference type="PANTHER" id="PTHR40050">
    <property type="entry name" value="INNER SPORE COAT PROTEIN H"/>
    <property type="match status" value="1"/>
</dbReference>
<dbReference type="eggNOG" id="COG5337">
    <property type="taxonomic scope" value="Bacteria"/>
</dbReference>
<feature type="signal peptide" evidence="2">
    <location>
        <begin position="1"/>
        <end position="23"/>
    </location>
</feature>
<dbReference type="GeneID" id="98917918"/>
<evidence type="ECO:0000313" key="4">
    <source>
        <dbReference type="Proteomes" id="UP000006238"/>
    </source>
</evidence>
<dbReference type="RefSeq" id="WP_005603828.1">
    <property type="nucleotide sequence ID" value="NZ_GG663524.1"/>
</dbReference>
<keyword evidence="2" id="KW-0732">Signal</keyword>
<dbReference type="InterPro" id="IPR014867">
    <property type="entry name" value="Spore_coat_CotH_CotH2/3/7"/>
</dbReference>
<dbReference type="STRING" id="45851.BHV86_08635"/>
<gene>
    <name evidence="3" type="ORF">BUTYVIB_01945</name>
</gene>
<feature type="chain" id="PRO_5039462550" evidence="2">
    <location>
        <begin position="24"/>
        <end position="519"/>
    </location>
</feature>
<evidence type="ECO:0000313" key="3">
    <source>
        <dbReference type="EMBL" id="EFF67914.1"/>
    </source>
</evidence>
<dbReference type="Pfam" id="PF08757">
    <property type="entry name" value="CotH"/>
    <property type="match status" value="1"/>
</dbReference>
<dbReference type="AlphaFoldDB" id="D4S1H5"/>
<evidence type="ECO:0000256" key="2">
    <source>
        <dbReference type="SAM" id="SignalP"/>
    </source>
</evidence>
<dbReference type="HOGENOM" id="CLU_550566_0_0_9"/>
<dbReference type="Proteomes" id="UP000006238">
    <property type="component" value="Unassembled WGS sequence"/>
</dbReference>
<organism evidence="3 4">
    <name type="scientific">Eshraghiella crossota DSM 2876</name>
    <dbReference type="NCBI Taxonomy" id="511680"/>
    <lineage>
        <taxon>Bacteria</taxon>
        <taxon>Bacillati</taxon>
        <taxon>Bacillota</taxon>
        <taxon>Clostridia</taxon>
        <taxon>Lachnospirales</taxon>
        <taxon>Lachnospiraceae</taxon>
        <taxon>Eshraghiella</taxon>
    </lineage>
</organism>
<comment type="caution">
    <text evidence="3">The sequence shown here is derived from an EMBL/GenBank/DDBJ whole genome shotgun (WGS) entry which is preliminary data.</text>
</comment>